<feature type="domain" description="Epoxide hydrolase N-terminal" evidence="5">
    <location>
        <begin position="2"/>
        <end position="106"/>
    </location>
</feature>
<evidence type="ECO:0000256" key="4">
    <source>
        <dbReference type="PIRSR" id="PIRSR001112-1"/>
    </source>
</evidence>
<dbReference type="EMBL" id="CP029693">
    <property type="protein sequence ID" value="AWY40078.1"/>
    <property type="molecule type" value="Genomic_DNA"/>
</dbReference>
<proteinExistence type="inferred from homology"/>
<gene>
    <name evidence="6" type="ORF">DKY63_09260</name>
</gene>
<evidence type="ECO:0000313" key="7">
    <source>
        <dbReference type="Proteomes" id="UP000250299"/>
    </source>
</evidence>
<dbReference type="GO" id="GO:0097176">
    <property type="term" value="P:epoxide metabolic process"/>
    <property type="evidence" value="ECO:0007669"/>
    <property type="project" value="TreeGrafter"/>
</dbReference>
<dbReference type="InterPro" id="IPR000639">
    <property type="entry name" value="Epox_hydrolase-like"/>
</dbReference>
<feature type="active site" description="Nucleophile" evidence="4">
    <location>
        <position position="175"/>
    </location>
</feature>
<evidence type="ECO:0000259" key="5">
    <source>
        <dbReference type="Pfam" id="PF06441"/>
    </source>
</evidence>
<dbReference type="InterPro" id="IPR016292">
    <property type="entry name" value="Epoxide_hydrolase"/>
</dbReference>
<dbReference type="Proteomes" id="UP000250299">
    <property type="component" value="Chromosome"/>
</dbReference>
<dbReference type="InterPro" id="IPR029058">
    <property type="entry name" value="AB_hydrolase_fold"/>
</dbReference>
<keyword evidence="3 6" id="KW-0378">Hydrolase</keyword>
<dbReference type="InterPro" id="IPR010497">
    <property type="entry name" value="Epoxide_hydro_N"/>
</dbReference>
<dbReference type="OrthoDB" id="9780765at2"/>
<reference evidence="6 7" key="1">
    <citation type="submission" date="2018-05" db="EMBL/GenBank/DDBJ databases">
        <title>Whole genome sequence of Pseudomonas putida JBC17.</title>
        <authorList>
            <person name="Lee Y.H."/>
            <person name="David K."/>
        </authorList>
    </citation>
    <scope>NUCLEOTIDE SEQUENCE [LARGE SCALE GENOMIC DNA]</scope>
    <source>
        <strain evidence="6 7">JBC17</strain>
    </source>
</reference>
<evidence type="ECO:0000256" key="3">
    <source>
        <dbReference type="ARBA" id="ARBA00022801"/>
    </source>
</evidence>
<protein>
    <submittedName>
        <fullName evidence="6">Epoxide hydrolase</fullName>
    </submittedName>
</protein>
<dbReference type="PANTHER" id="PTHR21661">
    <property type="entry name" value="EPOXIDE HYDROLASE 1-RELATED"/>
    <property type="match status" value="1"/>
</dbReference>
<dbReference type="PIRSF" id="PIRSF001112">
    <property type="entry name" value="Epoxide_hydrolase"/>
    <property type="match status" value="1"/>
</dbReference>
<dbReference type="Pfam" id="PF06441">
    <property type="entry name" value="EHN"/>
    <property type="match status" value="1"/>
</dbReference>
<dbReference type="PRINTS" id="PR00412">
    <property type="entry name" value="EPOXHYDRLASE"/>
</dbReference>
<dbReference type="GO" id="GO:0004301">
    <property type="term" value="F:epoxide hydrolase activity"/>
    <property type="evidence" value="ECO:0007669"/>
    <property type="project" value="TreeGrafter"/>
</dbReference>
<evidence type="ECO:0000256" key="1">
    <source>
        <dbReference type="ARBA" id="ARBA00010088"/>
    </source>
</evidence>
<feature type="active site" description="Proton donor" evidence="4">
    <location>
        <position position="300"/>
    </location>
</feature>
<dbReference type="PANTHER" id="PTHR21661:SF35">
    <property type="entry name" value="EPOXIDE HYDROLASE"/>
    <property type="match status" value="1"/>
</dbReference>
<name>A0A2Z4RIF7_PSEPU</name>
<comment type="similarity">
    <text evidence="1">Belongs to the peptidase S33 family.</text>
</comment>
<dbReference type="AlphaFoldDB" id="A0A2Z4RIF7"/>
<keyword evidence="2" id="KW-0058">Aromatic hydrocarbons catabolism</keyword>
<organism evidence="6 7">
    <name type="scientific">Pseudomonas putida</name>
    <name type="common">Arthrobacter siderocapsulatus</name>
    <dbReference type="NCBI Taxonomy" id="303"/>
    <lineage>
        <taxon>Bacteria</taxon>
        <taxon>Pseudomonadati</taxon>
        <taxon>Pseudomonadota</taxon>
        <taxon>Gammaproteobacteria</taxon>
        <taxon>Pseudomonadales</taxon>
        <taxon>Pseudomonadaceae</taxon>
        <taxon>Pseudomonas</taxon>
    </lineage>
</organism>
<dbReference type="RefSeq" id="WP_096511911.1">
    <property type="nucleotide sequence ID" value="NZ_CP029693.1"/>
</dbReference>
<dbReference type="SUPFAM" id="SSF53474">
    <property type="entry name" value="alpha/beta-Hydrolases"/>
    <property type="match status" value="1"/>
</dbReference>
<evidence type="ECO:0000256" key="2">
    <source>
        <dbReference type="ARBA" id="ARBA00022797"/>
    </source>
</evidence>
<accession>A0A2Z4RIF7</accession>
<feature type="active site" description="Proton acceptor" evidence="4">
    <location>
        <position position="357"/>
    </location>
</feature>
<sequence>MKAFEVQWTDAEITRVMRKVEDCRLPPAPAGSGWTLGCDSEFLHRLQRHWLESFNWQACQDRLNRYPQFIAEIDGLDVHFVHVKGEAEGRRPLLLTHGWPGSHLEFWDVIEPLAFPSRHGGTADQAFDLVIPSLPGFGFSGKPPGVFSQRQTANLWNKLMTEVLGYPRYLAQGGDWGSIVTSWLGLDHGKHVEAIHLNMLGFRSLTPPRDDAELNWQRQAEAAQRAYSGYAAVQMSKPQSIAWAAADNPMGQAAWILERFHDWADLRQRSFEQVFDLDTLLSNIVLYVMTGSFTSALWYYPGVVKDGFTLLPAGVRCETPTTFAEYSGDALTPVAPRSRIELVYNLADMTSLPEGGHFAAMEVPKDFVEDIRRWGASVVARR</sequence>
<evidence type="ECO:0000313" key="6">
    <source>
        <dbReference type="EMBL" id="AWY40078.1"/>
    </source>
</evidence>
<dbReference type="Gene3D" id="3.40.50.1820">
    <property type="entry name" value="alpha/beta hydrolase"/>
    <property type="match status" value="1"/>
</dbReference>